<dbReference type="EMBL" id="JAMAST010000029">
    <property type="protein sequence ID" value="MCL1632963.1"/>
    <property type="molecule type" value="Genomic_DNA"/>
</dbReference>
<evidence type="ECO:0008006" key="3">
    <source>
        <dbReference type="Google" id="ProtNLM"/>
    </source>
</evidence>
<dbReference type="RefSeq" id="WP_249104066.1">
    <property type="nucleotide sequence ID" value="NZ_JAMAST010000029.1"/>
</dbReference>
<accession>A0ABT0ME57</accession>
<proteinExistence type="predicted"/>
<sequence>MNSPTLVIFIVLLFLLMLALRHVFKNKGSCTDCGLSGSCPIQELRQTAICRSGEIAEIPKLQGTELRAMIRK</sequence>
<protein>
    <recommendedName>
        <fullName evidence="3">FeoB-associated Cys-rich membrane protein</fullName>
    </recommendedName>
</protein>
<name>A0ABT0ME57_9BACL</name>
<reference evidence="1 2" key="1">
    <citation type="submission" date="2022-05" db="EMBL/GenBank/DDBJ databases">
        <title>Sporolactobacillus sp nov CPB3-1, isolated from tree bark (Mangifera indica L.).</title>
        <authorList>
            <person name="Phuengjayaem S."/>
            <person name="Tanasupawat S."/>
        </authorList>
    </citation>
    <scope>NUCLEOTIDE SEQUENCE [LARGE SCALE GENOMIC DNA]</scope>
    <source>
        <strain evidence="1 2">CPB3-1</strain>
    </source>
</reference>
<dbReference type="Proteomes" id="UP001203004">
    <property type="component" value="Unassembled WGS sequence"/>
</dbReference>
<evidence type="ECO:0000313" key="2">
    <source>
        <dbReference type="Proteomes" id="UP001203004"/>
    </source>
</evidence>
<keyword evidence="2" id="KW-1185">Reference proteome</keyword>
<organism evidence="1 2">
    <name type="scientific">Sporolactobacillus mangiferae</name>
    <dbReference type="NCBI Taxonomy" id="2940498"/>
    <lineage>
        <taxon>Bacteria</taxon>
        <taxon>Bacillati</taxon>
        <taxon>Bacillota</taxon>
        <taxon>Bacilli</taxon>
        <taxon>Bacillales</taxon>
        <taxon>Sporolactobacillaceae</taxon>
        <taxon>Sporolactobacillus</taxon>
    </lineage>
</organism>
<evidence type="ECO:0000313" key="1">
    <source>
        <dbReference type="EMBL" id="MCL1632963.1"/>
    </source>
</evidence>
<gene>
    <name evidence="1" type="ORF">M3N64_13640</name>
</gene>
<comment type="caution">
    <text evidence="1">The sequence shown here is derived from an EMBL/GenBank/DDBJ whole genome shotgun (WGS) entry which is preliminary data.</text>
</comment>